<dbReference type="EMBL" id="NBSK02000007">
    <property type="protein sequence ID" value="KAJ0198196.1"/>
    <property type="molecule type" value="Genomic_DNA"/>
</dbReference>
<protein>
    <recommendedName>
        <fullName evidence="2">Retrotransposon gag domain-containing protein</fullName>
    </recommendedName>
</protein>
<feature type="compositionally biased region" description="Polar residues" evidence="1">
    <location>
        <begin position="558"/>
        <end position="569"/>
    </location>
</feature>
<name>A0A9R1V273_LACSA</name>
<dbReference type="AlphaFoldDB" id="A0A9R1V273"/>
<dbReference type="SUPFAM" id="SSF50630">
    <property type="entry name" value="Acid proteases"/>
    <property type="match status" value="1"/>
</dbReference>
<dbReference type="InterPro" id="IPR021109">
    <property type="entry name" value="Peptidase_aspartic_dom_sf"/>
</dbReference>
<dbReference type="CDD" id="cd00303">
    <property type="entry name" value="retropepsin_like"/>
    <property type="match status" value="1"/>
</dbReference>
<feature type="compositionally biased region" description="Basic and acidic residues" evidence="1">
    <location>
        <begin position="613"/>
        <end position="634"/>
    </location>
</feature>
<evidence type="ECO:0000256" key="1">
    <source>
        <dbReference type="SAM" id="MobiDB-lite"/>
    </source>
</evidence>
<dbReference type="Pfam" id="PF03732">
    <property type="entry name" value="Retrotrans_gag"/>
    <property type="match status" value="1"/>
</dbReference>
<comment type="caution">
    <text evidence="3">The sequence shown here is derived from an EMBL/GenBank/DDBJ whole genome shotgun (WGS) entry which is preliminary data.</text>
</comment>
<feature type="region of interest" description="Disordered" evidence="1">
    <location>
        <begin position="556"/>
        <end position="576"/>
    </location>
</feature>
<dbReference type="PANTHER" id="PTHR33067">
    <property type="entry name" value="RNA-DIRECTED DNA POLYMERASE-RELATED"/>
    <property type="match status" value="1"/>
</dbReference>
<feature type="domain" description="Retrotransposon gag" evidence="2">
    <location>
        <begin position="286"/>
        <end position="378"/>
    </location>
</feature>
<dbReference type="PANTHER" id="PTHR33067:SF32">
    <property type="entry name" value="ASPARTIC PEPTIDASE DDI1-TYPE DOMAIN-CONTAINING PROTEIN"/>
    <property type="match status" value="1"/>
</dbReference>
<gene>
    <name evidence="3" type="ORF">LSAT_V11C700362320</name>
</gene>
<keyword evidence="4" id="KW-1185">Reference proteome</keyword>
<evidence type="ECO:0000259" key="2">
    <source>
        <dbReference type="Pfam" id="PF03732"/>
    </source>
</evidence>
<dbReference type="InterPro" id="IPR005162">
    <property type="entry name" value="Retrotrans_gag_dom"/>
</dbReference>
<sequence>MHTRHSERSSPLAFDPEIERTARSNRVVRRNINPMSVDNVVVEDVVEGREDAANNPPPLVPPLAPQLPNNNNGNNNNAGTPIIQPVQPQPNRNNRGQNGGNGGNWAQNMGGNVGNHNGGNVRNQNQNPRNVGPQFGNGGDGVTMNLVGIRTTTVVTGGIKAIGVEMGTTTITGTTRISPMVGTMTTTMDSEIKALGINIEGIQMVDSTMQMEDTTMKPGEYDDASLILFVEGNEHHVEVRPQLISVLPVFRGHKTDDPYNHLYECLAIANANTPRGTNRDSFRLHLFPFTLKEKAKYWFTSLAPHSITTWEQLKTKFLQEFYPASKTMEIRKAIQDFAQKPNEEFHDAFERLKELLRSCPHHEFPCWQLVCFFYDGVDTANQTMINSSSGGTIMMQDSEDAWRFLEQLSHGSKTNYSAKKRDNPVSYAASVGLDKNWKNEVKYDINSLNKKFDLLLSSLGKEKGVFFLQGQKICVSYRDSGHIADECMRSQEGINEVHGYGGTSKKEETDGNKLDKIMEFITQTYQKTNTNSKSIAAIEKQIAQLAEQIRKREDGKFPSTTTVNPSHTQRPGKEHQVNEVITLRSGKKVDNKVSAPTLDNDIDTEVIFDEKEEFEKDSKSEKQKEAKGNDDSKVGELGVEVNTAPYPSDLEKPASFPFGKRGPKMEDMWDLFSQVKINIPLVKLIKEVPSYAKFLKDLCVKKRKLQAHLPKKIDLTEHASSIISNKLPPKLKNPGAPLISVTLGNINIKKALLDLGASVNIIPGNLFDQHDLDTLEQTDIILRLADKSTKIPWGILLDVIIKVEDFYYPVDFLVLDTESTYKESQPSIILGRPFLVTINAQINCRTGAMDISFGNRKLRINIFNTFPNSPSDYECYRMDVVDDLVHHFTPKILHPDPLEFFLSNYRVEVLDLDDIKMRPPWSYHVEKLPTSFSDPLKPSLEEPPTLELKTLPSHLKYSFLGSNENLPIIISYDLTGPQEEALLKVLSKYKGAIGWTIADLKGISPTTCMHRIITEAGAKPSRDA</sequence>
<dbReference type="Proteomes" id="UP000235145">
    <property type="component" value="Unassembled WGS sequence"/>
</dbReference>
<dbReference type="Gene3D" id="2.40.70.10">
    <property type="entry name" value="Acid Proteases"/>
    <property type="match status" value="1"/>
</dbReference>
<evidence type="ECO:0000313" key="4">
    <source>
        <dbReference type="Proteomes" id="UP000235145"/>
    </source>
</evidence>
<proteinExistence type="predicted"/>
<feature type="region of interest" description="Disordered" evidence="1">
    <location>
        <begin position="612"/>
        <end position="634"/>
    </location>
</feature>
<feature type="region of interest" description="Disordered" evidence="1">
    <location>
        <begin position="65"/>
        <end position="107"/>
    </location>
</feature>
<evidence type="ECO:0000313" key="3">
    <source>
        <dbReference type="EMBL" id="KAJ0198196.1"/>
    </source>
</evidence>
<feature type="compositionally biased region" description="Low complexity" evidence="1">
    <location>
        <begin position="66"/>
        <end position="78"/>
    </location>
</feature>
<accession>A0A9R1V273</accession>
<organism evidence="3 4">
    <name type="scientific">Lactuca sativa</name>
    <name type="common">Garden lettuce</name>
    <dbReference type="NCBI Taxonomy" id="4236"/>
    <lineage>
        <taxon>Eukaryota</taxon>
        <taxon>Viridiplantae</taxon>
        <taxon>Streptophyta</taxon>
        <taxon>Embryophyta</taxon>
        <taxon>Tracheophyta</taxon>
        <taxon>Spermatophyta</taxon>
        <taxon>Magnoliopsida</taxon>
        <taxon>eudicotyledons</taxon>
        <taxon>Gunneridae</taxon>
        <taxon>Pentapetalae</taxon>
        <taxon>asterids</taxon>
        <taxon>campanulids</taxon>
        <taxon>Asterales</taxon>
        <taxon>Asteraceae</taxon>
        <taxon>Cichorioideae</taxon>
        <taxon>Cichorieae</taxon>
        <taxon>Lactucinae</taxon>
        <taxon>Lactuca</taxon>
    </lineage>
</organism>
<reference evidence="3 4" key="1">
    <citation type="journal article" date="2017" name="Nat. Commun.">
        <title>Genome assembly with in vitro proximity ligation data and whole-genome triplication in lettuce.</title>
        <authorList>
            <person name="Reyes-Chin-Wo S."/>
            <person name="Wang Z."/>
            <person name="Yang X."/>
            <person name="Kozik A."/>
            <person name="Arikit S."/>
            <person name="Song C."/>
            <person name="Xia L."/>
            <person name="Froenicke L."/>
            <person name="Lavelle D.O."/>
            <person name="Truco M.J."/>
            <person name="Xia R."/>
            <person name="Zhu S."/>
            <person name="Xu C."/>
            <person name="Xu H."/>
            <person name="Xu X."/>
            <person name="Cox K."/>
            <person name="Korf I."/>
            <person name="Meyers B.C."/>
            <person name="Michelmore R.W."/>
        </authorList>
    </citation>
    <scope>NUCLEOTIDE SEQUENCE [LARGE SCALE GENOMIC DNA]</scope>
    <source>
        <strain evidence="4">cv. Salinas</strain>
        <tissue evidence="3">Seedlings</tissue>
    </source>
</reference>